<name>A0A316YZE2_9BASI</name>
<dbReference type="AlphaFoldDB" id="A0A316YZE2"/>
<feature type="region of interest" description="Disordered" evidence="4">
    <location>
        <begin position="490"/>
        <end position="692"/>
    </location>
</feature>
<organism evidence="5 6">
    <name type="scientific">Tilletiopsis washingtonensis</name>
    <dbReference type="NCBI Taxonomy" id="58919"/>
    <lineage>
        <taxon>Eukaryota</taxon>
        <taxon>Fungi</taxon>
        <taxon>Dikarya</taxon>
        <taxon>Basidiomycota</taxon>
        <taxon>Ustilaginomycotina</taxon>
        <taxon>Exobasidiomycetes</taxon>
        <taxon>Entylomatales</taxon>
        <taxon>Entylomatales incertae sedis</taxon>
        <taxon>Tilletiopsis</taxon>
    </lineage>
</organism>
<evidence type="ECO:0000313" key="5">
    <source>
        <dbReference type="EMBL" id="PWN94820.1"/>
    </source>
</evidence>
<keyword evidence="6" id="KW-1185">Reference proteome</keyword>
<feature type="region of interest" description="Disordered" evidence="4">
    <location>
        <begin position="89"/>
        <end position="108"/>
    </location>
</feature>
<feature type="compositionally biased region" description="Basic residues" evidence="4">
    <location>
        <begin position="679"/>
        <end position="692"/>
    </location>
</feature>
<evidence type="ECO:0000313" key="6">
    <source>
        <dbReference type="Proteomes" id="UP000245946"/>
    </source>
</evidence>
<feature type="compositionally biased region" description="Low complexity" evidence="4">
    <location>
        <begin position="564"/>
        <end position="576"/>
    </location>
</feature>
<feature type="compositionally biased region" description="Basic and acidic residues" evidence="4">
    <location>
        <begin position="668"/>
        <end position="678"/>
    </location>
</feature>
<feature type="compositionally biased region" description="Low complexity" evidence="4">
    <location>
        <begin position="546"/>
        <end position="556"/>
    </location>
</feature>
<proteinExistence type="inferred from homology"/>
<dbReference type="InterPro" id="IPR021622">
    <property type="entry name" value="Afadin/alpha-actinin-bd"/>
</dbReference>
<evidence type="ECO:0000256" key="3">
    <source>
        <dbReference type="SAM" id="Coils"/>
    </source>
</evidence>
<dbReference type="STRING" id="58919.A0A316YZE2"/>
<dbReference type="GeneID" id="37273139"/>
<dbReference type="EMBL" id="KZ819309">
    <property type="protein sequence ID" value="PWN94820.1"/>
    <property type="molecule type" value="Genomic_DNA"/>
</dbReference>
<dbReference type="RefSeq" id="XP_025595099.1">
    <property type="nucleotide sequence ID" value="XM_025745595.1"/>
</dbReference>
<dbReference type="Pfam" id="PF11559">
    <property type="entry name" value="ADIP"/>
    <property type="match status" value="1"/>
</dbReference>
<reference evidence="5 6" key="1">
    <citation type="journal article" date="2018" name="Mol. Biol. Evol.">
        <title>Broad Genomic Sampling Reveals a Smut Pathogenic Ancestry of the Fungal Clade Ustilaginomycotina.</title>
        <authorList>
            <person name="Kijpornyongpan T."/>
            <person name="Mondo S.J."/>
            <person name="Barry K."/>
            <person name="Sandor L."/>
            <person name="Lee J."/>
            <person name="Lipzen A."/>
            <person name="Pangilinan J."/>
            <person name="LaButti K."/>
            <person name="Hainaut M."/>
            <person name="Henrissat B."/>
            <person name="Grigoriev I.V."/>
            <person name="Spatafora J.W."/>
            <person name="Aime M.C."/>
        </authorList>
    </citation>
    <scope>NUCLEOTIDE SEQUENCE [LARGE SCALE GENOMIC DNA]</scope>
    <source>
        <strain evidence="5 6">MCA 4186</strain>
    </source>
</reference>
<feature type="coiled-coil region" evidence="3">
    <location>
        <begin position="394"/>
        <end position="441"/>
    </location>
</feature>
<keyword evidence="2 3" id="KW-0175">Coiled coil</keyword>
<evidence type="ECO:0000256" key="2">
    <source>
        <dbReference type="ARBA" id="ARBA00023054"/>
    </source>
</evidence>
<evidence type="ECO:0000256" key="1">
    <source>
        <dbReference type="ARBA" id="ARBA00009291"/>
    </source>
</evidence>
<gene>
    <name evidence="5" type="ORF">FA09DRAFT_363475</name>
</gene>
<comment type="similarity">
    <text evidence="1">Belongs to the ADIP family.</text>
</comment>
<sequence length="692" mass="72307">MADAPFHGDDPFGADDDVPLRPTFEQLNAQLLARGYLAAPLSLANLPSAALAPLADAIHTLLAQRQEDVDLRDALATRNRQLSDKLERCERREREEKEGREKVERERERERARVAALTAELQHQGGQLASARADLAVARRSVQSIKAAAASQRLASERADVRLRARYAEATLAASRGVAPQLAIVSAAFAAGSSEPSASIGSIVADAEQRAAQRGDENRILKRLATDSLNALRRAAHSVHVLLPGNEGRPPPQALGTRDVFPPSQKLPTVLDGSAAHPATRALVSASEAITAGAEALRLVRASEASTHAAAVRSARDAGAESALDESAKASSVLGASAASAHAASIGASGILRVRSDKDERAELQAKLVHAVTRLGEAETRLAAAAQADPRNIASKLEELAEQEAVLRRRLENTEAEERGIESAREALRHAQEELRRERMQFAESRLAASAAAAAATPARPVAQLLPAVSPTASSDQPQTVVALLSAEGPAPSGFHAEAGVELAAPQSSPPEGGSAESGLSAPAETSFAEGSASTKSSPQLRRSARNSLSARASASPTQPVLQSASSPLLAAPSSATRKRPLGDVDSSDAPRVKKAAAAKSSSVRLVHSTPAGAGPLRSSHAQNASVPADAAQGALRKSKGEERKPVRRVAEAAPAFDQNAGISGADARARTTNEERVRRARERVRARVGAR</sequence>
<feature type="compositionally biased region" description="Basic and acidic residues" evidence="4">
    <location>
        <begin position="639"/>
        <end position="651"/>
    </location>
</feature>
<feature type="compositionally biased region" description="Low complexity" evidence="4">
    <location>
        <begin position="504"/>
        <end position="525"/>
    </location>
</feature>
<dbReference type="Proteomes" id="UP000245946">
    <property type="component" value="Unassembled WGS sequence"/>
</dbReference>
<evidence type="ECO:0000256" key="4">
    <source>
        <dbReference type="SAM" id="MobiDB-lite"/>
    </source>
</evidence>
<protein>
    <submittedName>
        <fullName evidence="5">Uncharacterized protein</fullName>
    </submittedName>
</protein>
<accession>A0A316YZE2</accession>
<dbReference type="OrthoDB" id="3361294at2759"/>